<evidence type="ECO:0000256" key="2">
    <source>
        <dbReference type="ARBA" id="ARBA00022448"/>
    </source>
</evidence>
<evidence type="ECO:0000256" key="5">
    <source>
        <dbReference type="ARBA" id="ARBA00022989"/>
    </source>
</evidence>
<comment type="caution">
    <text evidence="9">The sequence shown here is derived from an EMBL/GenBank/DDBJ whole genome shotgun (WGS) entry which is preliminary data.</text>
</comment>
<evidence type="ECO:0000313" key="10">
    <source>
        <dbReference type="Proteomes" id="UP001169242"/>
    </source>
</evidence>
<dbReference type="GO" id="GO:0005886">
    <property type="term" value="C:plasma membrane"/>
    <property type="evidence" value="ECO:0007669"/>
    <property type="project" value="UniProtKB-SubCell"/>
</dbReference>
<dbReference type="InterPro" id="IPR051393">
    <property type="entry name" value="ABC_transporter_permease"/>
</dbReference>
<dbReference type="RefSeq" id="WP_271013147.1">
    <property type="nucleotide sequence ID" value="NZ_JAQIFT010000061.1"/>
</dbReference>
<dbReference type="Gene3D" id="1.10.3720.10">
    <property type="entry name" value="MetI-like"/>
    <property type="match status" value="1"/>
</dbReference>
<organism evidence="9 10">
    <name type="scientific">Holtiella tumoricola</name>
    <dbReference type="NCBI Taxonomy" id="3018743"/>
    <lineage>
        <taxon>Bacteria</taxon>
        <taxon>Bacillati</taxon>
        <taxon>Bacillota</taxon>
        <taxon>Clostridia</taxon>
        <taxon>Lachnospirales</taxon>
        <taxon>Cellulosilyticaceae</taxon>
        <taxon>Holtiella</taxon>
    </lineage>
</organism>
<keyword evidence="3" id="KW-1003">Cell membrane</keyword>
<evidence type="ECO:0000256" key="6">
    <source>
        <dbReference type="ARBA" id="ARBA00023136"/>
    </source>
</evidence>
<gene>
    <name evidence="9" type="ORF">PBV87_17460</name>
</gene>
<dbReference type="Pfam" id="PF00528">
    <property type="entry name" value="BPD_transp_1"/>
    <property type="match status" value="1"/>
</dbReference>
<evidence type="ECO:0000256" key="1">
    <source>
        <dbReference type="ARBA" id="ARBA00004651"/>
    </source>
</evidence>
<dbReference type="PANTHER" id="PTHR30193">
    <property type="entry name" value="ABC TRANSPORTER PERMEASE PROTEIN"/>
    <property type="match status" value="1"/>
</dbReference>
<proteinExistence type="inferred from homology"/>
<feature type="transmembrane region" description="Helical" evidence="7">
    <location>
        <begin position="139"/>
        <end position="163"/>
    </location>
</feature>
<keyword evidence="5 7" id="KW-1133">Transmembrane helix</keyword>
<dbReference type="SUPFAM" id="SSF161098">
    <property type="entry name" value="MetI-like"/>
    <property type="match status" value="1"/>
</dbReference>
<feature type="domain" description="ABC transmembrane type-1" evidence="8">
    <location>
        <begin position="93"/>
        <end position="307"/>
    </location>
</feature>
<feature type="transmembrane region" description="Helical" evidence="7">
    <location>
        <begin position="97"/>
        <end position="118"/>
    </location>
</feature>
<reference evidence="9" key="1">
    <citation type="journal article" date="2023" name="Int. J. Syst. Evol. Microbiol.">
        <title>&lt;i&gt;Holtiella tumoricola&lt;/i&gt; gen. nov. sp. nov., isolated from a human clinical sample.</title>
        <authorList>
            <person name="Allen-Vercoe E."/>
            <person name="Daigneault M.C."/>
            <person name="Vancuren S.J."/>
            <person name="Cochrane K."/>
            <person name="O'Neal L.L."/>
            <person name="Sankaranarayanan K."/>
            <person name="Lawson P.A."/>
        </authorList>
    </citation>
    <scope>NUCLEOTIDE SEQUENCE</scope>
    <source>
        <strain evidence="9">CC70A</strain>
    </source>
</reference>
<keyword evidence="2 7" id="KW-0813">Transport</keyword>
<feature type="transmembrane region" description="Helical" evidence="7">
    <location>
        <begin position="32"/>
        <end position="50"/>
    </location>
</feature>
<dbReference type="CDD" id="cd06261">
    <property type="entry name" value="TM_PBP2"/>
    <property type="match status" value="1"/>
</dbReference>
<feature type="transmembrane region" description="Helical" evidence="7">
    <location>
        <begin position="242"/>
        <end position="261"/>
    </location>
</feature>
<comment type="similarity">
    <text evidence="7">Belongs to the binding-protein-dependent transport system permease family.</text>
</comment>
<evidence type="ECO:0000256" key="4">
    <source>
        <dbReference type="ARBA" id="ARBA00022692"/>
    </source>
</evidence>
<dbReference type="PROSITE" id="PS50928">
    <property type="entry name" value="ABC_TM1"/>
    <property type="match status" value="1"/>
</dbReference>
<comment type="subcellular location">
    <subcellularLocation>
        <location evidence="1 7">Cell membrane</location>
        <topology evidence="1 7">Multi-pass membrane protein</topology>
    </subcellularLocation>
</comment>
<evidence type="ECO:0000256" key="3">
    <source>
        <dbReference type="ARBA" id="ARBA00022475"/>
    </source>
</evidence>
<evidence type="ECO:0000313" key="9">
    <source>
        <dbReference type="EMBL" id="MDA3733269.1"/>
    </source>
</evidence>
<feature type="transmembrane region" description="Helical" evidence="7">
    <location>
        <begin position="288"/>
        <end position="306"/>
    </location>
</feature>
<protein>
    <submittedName>
        <fullName evidence="9">ABC transporter permease subunit</fullName>
    </submittedName>
</protein>
<dbReference type="Proteomes" id="UP001169242">
    <property type="component" value="Unassembled WGS sequence"/>
</dbReference>
<name>A0AA42DRB0_9FIRM</name>
<accession>A0AA42DRB0</accession>
<dbReference type="PANTHER" id="PTHR30193:SF44">
    <property type="entry name" value="LACTOSE TRANSPORT SYSTEM PERMEASE PROTEIN LACF"/>
    <property type="match status" value="1"/>
</dbReference>
<dbReference type="AlphaFoldDB" id="A0AA42DRB0"/>
<feature type="transmembrane region" description="Helical" evidence="7">
    <location>
        <begin position="183"/>
        <end position="203"/>
    </location>
</feature>
<keyword evidence="4 7" id="KW-0812">Transmembrane</keyword>
<evidence type="ECO:0000259" key="8">
    <source>
        <dbReference type="PROSITE" id="PS50928"/>
    </source>
</evidence>
<dbReference type="EMBL" id="JAQIFT010000061">
    <property type="protein sequence ID" value="MDA3733269.1"/>
    <property type="molecule type" value="Genomic_DNA"/>
</dbReference>
<dbReference type="GO" id="GO:0055085">
    <property type="term" value="P:transmembrane transport"/>
    <property type="evidence" value="ECO:0007669"/>
    <property type="project" value="InterPro"/>
</dbReference>
<keyword evidence="6 7" id="KW-0472">Membrane</keyword>
<evidence type="ECO:0000256" key="7">
    <source>
        <dbReference type="RuleBase" id="RU363032"/>
    </source>
</evidence>
<dbReference type="InterPro" id="IPR000515">
    <property type="entry name" value="MetI-like"/>
</dbReference>
<sequence length="320" mass="36108">MEACTEKTVKTNMKNKVLINLGQLKVSVVNHWMLYLLIVPFLIWYAIFMYKPMYGLQIGFKDYDILSGITQSPFAGFEHFKEFLTDEFFWRAFRNTIMISIYDLVFGFPAPIILALMLNEMKSVRFKKAIQTITYLPHFISIVVIAGLVTNFLAPSGLINNIIAALGGERTYFLIQPENFRGIYTGMNVWKGIGFSAVVYISALSGVDSQLYEAASIDGAGRFKQLCHVTLPCIRPTIMVMLILKIGQLLSVSYEAILLLYQPSTYQTADIVSTYVYRTGMVEGRYDFATAVGLTNSIIAFALVYISNKISKKYSDTSIF</sequence>
<dbReference type="InterPro" id="IPR035906">
    <property type="entry name" value="MetI-like_sf"/>
</dbReference>
<keyword evidence="10" id="KW-1185">Reference proteome</keyword>